<dbReference type="OrthoDB" id="10280172at2759"/>
<protein>
    <submittedName>
        <fullName evidence="1">Uncharacterized protein</fullName>
    </submittedName>
</protein>
<dbReference type="EMBL" id="KI673534">
    <property type="protein sequence ID" value="ETL37700.1"/>
    <property type="molecule type" value="Genomic_DNA"/>
</dbReference>
<reference evidence="2" key="1">
    <citation type="submission" date="2013-11" db="EMBL/GenBank/DDBJ databases">
        <title>The Genome Sequence of Phytophthora parasitica CHvinca01.</title>
        <authorList>
            <consortium name="The Broad Institute Genomics Platform"/>
            <person name="Russ C."/>
            <person name="Tyler B."/>
            <person name="Panabieres F."/>
            <person name="Shan W."/>
            <person name="Tripathy S."/>
            <person name="Grunwald N."/>
            <person name="Machado M."/>
            <person name="Johnson C.S."/>
            <person name="Arredondo F."/>
            <person name="Hong C."/>
            <person name="Coffey M."/>
            <person name="Young S.K."/>
            <person name="Zeng Q."/>
            <person name="Gargeya S."/>
            <person name="Fitzgerald M."/>
            <person name="Abouelleil A."/>
            <person name="Alvarado L."/>
            <person name="Chapman S.B."/>
            <person name="Gainer-Dewar J."/>
            <person name="Goldberg J."/>
            <person name="Griggs A."/>
            <person name="Gujja S."/>
            <person name="Hansen M."/>
            <person name="Howarth C."/>
            <person name="Imamovic A."/>
            <person name="Ireland A."/>
            <person name="Larimer J."/>
            <person name="McCowan C."/>
            <person name="Murphy C."/>
            <person name="Pearson M."/>
            <person name="Poon T.W."/>
            <person name="Priest M."/>
            <person name="Roberts A."/>
            <person name="Saif S."/>
            <person name="Shea T."/>
            <person name="Sykes S."/>
            <person name="Wortman J."/>
            <person name="Nusbaum C."/>
            <person name="Birren B."/>
        </authorList>
    </citation>
    <scope>NUCLEOTIDE SEQUENCE [LARGE SCALE GENOMIC DNA]</scope>
    <source>
        <strain evidence="2">CHvinca01</strain>
    </source>
</reference>
<evidence type="ECO:0000313" key="2">
    <source>
        <dbReference type="EMBL" id="ETL90851.1"/>
    </source>
</evidence>
<organism evidence="1">
    <name type="scientific">Phytophthora nicotianae</name>
    <name type="common">Potato buckeye rot agent</name>
    <name type="synonym">Phytophthora parasitica</name>
    <dbReference type="NCBI Taxonomy" id="4792"/>
    <lineage>
        <taxon>Eukaryota</taxon>
        <taxon>Sar</taxon>
        <taxon>Stramenopiles</taxon>
        <taxon>Oomycota</taxon>
        <taxon>Peronosporomycetes</taxon>
        <taxon>Peronosporales</taxon>
        <taxon>Peronosporaceae</taxon>
        <taxon>Phytophthora</taxon>
    </lineage>
</organism>
<reference evidence="1" key="2">
    <citation type="submission" date="2013-11" db="EMBL/GenBank/DDBJ databases">
        <title>The Genome Sequence of Phytophthora parasitica CJ05E6.</title>
        <authorList>
            <consortium name="The Broad Institute Genomics Platform"/>
            <person name="Russ C."/>
            <person name="Tyler B."/>
            <person name="Panabieres F."/>
            <person name="Shan W."/>
            <person name="Tripathy S."/>
            <person name="Grunwald N."/>
            <person name="Machado M."/>
            <person name="Johnson C.S."/>
            <person name="Arredondo F."/>
            <person name="Hong C."/>
            <person name="Coffey M."/>
            <person name="Young S.K."/>
            <person name="Zeng Q."/>
            <person name="Gargeya S."/>
            <person name="Fitzgerald M."/>
            <person name="Abouelleil A."/>
            <person name="Alvarado L."/>
            <person name="Chapman S.B."/>
            <person name="Gainer-Dewar J."/>
            <person name="Goldberg J."/>
            <person name="Griggs A."/>
            <person name="Gujja S."/>
            <person name="Hansen M."/>
            <person name="Howarth C."/>
            <person name="Imamovic A."/>
            <person name="Ireland A."/>
            <person name="Larimer J."/>
            <person name="McCowan C."/>
            <person name="Murphy C."/>
            <person name="Pearson M."/>
            <person name="Poon T.W."/>
            <person name="Priest M."/>
            <person name="Roberts A."/>
            <person name="Saif S."/>
            <person name="Shea T."/>
            <person name="Sykes S."/>
            <person name="Wortman J."/>
            <person name="Nusbaum C."/>
            <person name="Birren B."/>
        </authorList>
    </citation>
    <scope>NUCLEOTIDE SEQUENCE [LARGE SCALE GENOMIC DNA]</scope>
    <source>
        <strain evidence="1">CJ05E6</strain>
    </source>
</reference>
<dbReference type="AlphaFoldDB" id="W2IU79"/>
<gene>
    <name evidence="1" type="ORF">L916_10656</name>
    <name evidence="2" type="ORF">L917_10555</name>
</gene>
<dbReference type="Proteomes" id="UP000053864">
    <property type="component" value="Unassembled WGS sequence"/>
</dbReference>
<dbReference type="EMBL" id="KI680256">
    <property type="protein sequence ID" value="ETL90851.1"/>
    <property type="molecule type" value="Genomic_DNA"/>
</dbReference>
<accession>W2IU79</accession>
<name>W2IU79_PHYNI</name>
<feature type="non-terminal residue" evidence="1">
    <location>
        <position position="100"/>
    </location>
</feature>
<evidence type="ECO:0000313" key="1">
    <source>
        <dbReference type="EMBL" id="ETL37700.1"/>
    </source>
</evidence>
<dbReference type="Proteomes" id="UP000054423">
    <property type="component" value="Unassembled WGS sequence"/>
</dbReference>
<sequence>MEVASDVRLKGVRRVRSLGDSAGFMAEARSAAITVVPNVHRAVVPALLMVEASGVVSTGATKLYSMMVSVWATVAIADVSSRTAISARWLMIFASTMVDH</sequence>
<proteinExistence type="predicted"/>